<evidence type="ECO:0000313" key="2">
    <source>
        <dbReference type="EMBL" id="KAK9829734.1"/>
    </source>
</evidence>
<name>A0AAW1R7W4_9CHLO</name>
<sequence>MAREIGRLTQDIPLSQANFIKISCASLSTATELFGLSGAYRSSHIDSELNGFVRQHDGKYGVVLLDEFEKLEQEAQLGFLEAFDTGRWIDKRTDSSAKQQTTITDCSKLIFILTTNVQLDRAATPQQQKLSLPFAREVIGRFTELELAHAIIEQRLEAVCGKREAEVALQVHIAANPATGRLYATPAA</sequence>
<dbReference type="AlphaFoldDB" id="A0AAW1R7W4"/>
<dbReference type="SUPFAM" id="SSF52540">
    <property type="entry name" value="P-loop containing nucleoside triphosphate hydrolases"/>
    <property type="match status" value="1"/>
</dbReference>
<dbReference type="InterPro" id="IPR027417">
    <property type="entry name" value="P-loop_NTPase"/>
</dbReference>
<dbReference type="InterPro" id="IPR003959">
    <property type="entry name" value="ATPase_AAA_core"/>
</dbReference>
<organism evidence="2 3">
    <name type="scientific">[Myrmecia] bisecta</name>
    <dbReference type="NCBI Taxonomy" id="41462"/>
    <lineage>
        <taxon>Eukaryota</taxon>
        <taxon>Viridiplantae</taxon>
        <taxon>Chlorophyta</taxon>
        <taxon>core chlorophytes</taxon>
        <taxon>Trebouxiophyceae</taxon>
        <taxon>Trebouxiales</taxon>
        <taxon>Trebouxiaceae</taxon>
        <taxon>Myrmecia</taxon>
    </lineage>
</organism>
<dbReference type="EMBL" id="JALJOR010000001">
    <property type="protein sequence ID" value="KAK9829734.1"/>
    <property type="molecule type" value="Genomic_DNA"/>
</dbReference>
<gene>
    <name evidence="2" type="ORF">WJX72_007564</name>
</gene>
<dbReference type="Gene3D" id="3.40.50.300">
    <property type="entry name" value="P-loop containing nucleotide triphosphate hydrolases"/>
    <property type="match status" value="1"/>
</dbReference>
<evidence type="ECO:0000313" key="3">
    <source>
        <dbReference type="Proteomes" id="UP001489004"/>
    </source>
</evidence>
<dbReference type="Proteomes" id="UP001489004">
    <property type="component" value="Unassembled WGS sequence"/>
</dbReference>
<feature type="domain" description="ATPase AAA-type core" evidence="1">
    <location>
        <begin position="51"/>
        <end position="142"/>
    </location>
</feature>
<protein>
    <recommendedName>
        <fullName evidence="1">ATPase AAA-type core domain-containing protein</fullName>
    </recommendedName>
</protein>
<dbReference type="GO" id="GO:0016887">
    <property type="term" value="F:ATP hydrolysis activity"/>
    <property type="evidence" value="ECO:0007669"/>
    <property type="project" value="InterPro"/>
</dbReference>
<evidence type="ECO:0000259" key="1">
    <source>
        <dbReference type="Pfam" id="PF07724"/>
    </source>
</evidence>
<proteinExistence type="predicted"/>
<comment type="caution">
    <text evidence="2">The sequence shown here is derived from an EMBL/GenBank/DDBJ whole genome shotgun (WGS) entry which is preliminary data.</text>
</comment>
<dbReference type="Pfam" id="PF07724">
    <property type="entry name" value="AAA_2"/>
    <property type="match status" value="1"/>
</dbReference>
<keyword evidence="3" id="KW-1185">Reference proteome</keyword>
<dbReference type="GO" id="GO:0005524">
    <property type="term" value="F:ATP binding"/>
    <property type="evidence" value="ECO:0007669"/>
    <property type="project" value="InterPro"/>
</dbReference>
<reference evidence="2 3" key="1">
    <citation type="journal article" date="2024" name="Nat. Commun.">
        <title>Phylogenomics reveals the evolutionary origins of lichenization in chlorophyte algae.</title>
        <authorList>
            <person name="Puginier C."/>
            <person name="Libourel C."/>
            <person name="Otte J."/>
            <person name="Skaloud P."/>
            <person name="Haon M."/>
            <person name="Grisel S."/>
            <person name="Petersen M."/>
            <person name="Berrin J.G."/>
            <person name="Delaux P.M."/>
            <person name="Dal Grande F."/>
            <person name="Keller J."/>
        </authorList>
    </citation>
    <scope>NUCLEOTIDE SEQUENCE [LARGE SCALE GENOMIC DNA]</scope>
    <source>
        <strain evidence="2 3">SAG 2043</strain>
    </source>
</reference>
<accession>A0AAW1R7W4</accession>